<dbReference type="InterPro" id="IPR020578">
    <property type="entry name" value="Aminotrans_V_PyrdxlP_BS"/>
</dbReference>
<evidence type="ECO:0000256" key="10">
    <source>
        <dbReference type="ARBA" id="ARBA00047630"/>
    </source>
</evidence>
<feature type="binding site" evidence="12">
    <location>
        <position position="175"/>
    </location>
    <ligand>
        <name>pyridoxal 5'-phosphate</name>
        <dbReference type="ChEBI" id="CHEBI:597326"/>
    </ligand>
</feature>
<evidence type="ECO:0000256" key="3">
    <source>
        <dbReference type="ARBA" id="ARBA00006904"/>
    </source>
</evidence>
<dbReference type="GO" id="GO:0030170">
    <property type="term" value="F:pyridoxal phosphate binding"/>
    <property type="evidence" value="ECO:0007669"/>
    <property type="project" value="UniProtKB-UniRule"/>
</dbReference>
<keyword evidence="7 12" id="KW-0663">Pyridoxal phosphate</keyword>
<dbReference type="KEGG" id="smav:CFF01_09585"/>
<comment type="pathway">
    <text evidence="1 12">Cofactor biosynthesis; pyridoxine 5'-phosphate biosynthesis; pyridoxine 5'-phosphate from D-erythrose 4-phosphate: step 3/5.</text>
</comment>
<feature type="domain" description="Aminotransferase class V" evidence="14">
    <location>
        <begin position="5"/>
        <end position="351"/>
    </location>
</feature>
<dbReference type="Gene3D" id="3.90.1150.10">
    <property type="entry name" value="Aspartate Aminotransferase, domain 1"/>
    <property type="match status" value="1"/>
</dbReference>
<accession>A0AAC9U1I0</accession>
<dbReference type="NCBIfam" id="NF003764">
    <property type="entry name" value="PRK05355.1"/>
    <property type="match status" value="1"/>
</dbReference>
<feature type="binding site" evidence="12">
    <location>
        <begin position="240"/>
        <end position="241"/>
    </location>
    <ligand>
        <name>pyridoxal 5'-phosphate</name>
        <dbReference type="ChEBI" id="CHEBI:597326"/>
    </ligand>
</feature>
<evidence type="ECO:0000256" key="8">
    <source>
        <dbReference type="ARBA" id="ARBA00023096"/>
    </source>
</evidence>
<comment type="cofactor">
    <cofactor evidence="12">
        <name>pyridoxal 5'-phosphate</name>
        <dbReference type="ChEBI" id="CHEBI:597326"/>
    </cofactor>
    <text evidence="12">Binds 1 pyridoxal phosphate per subunit.</text>
</comment>
<comment type="catalytic activity">
    <reaction evidence="11 12 13">
        <text>O-phospho-L-serine + 2-oxoglutarate = 3-phosphooxypyruvate + L-glutamate</text>
        <dbReference type="Rhea" id="RHEA:14329"/>
        <dbReference type="ChEBI" id="CHEBI:16810"/>
        <dbReference type="ChEBI" id="CHEBI:18110"/>
        <dbReference type="ChEBI" id="CHEBI:29985"/>
        <dbReference type="ChEBI" id="CHEBI:57524"/>
        <dbReference type="EC" id="2.6.1.52"/>
    </reaction>
</comment>
<dbReference type="FunFam" id="3.90.1150.10:FF:000006">
    <property type="entry name" value="Phosphoserine aminotransferase"/>
    <property type="match status" value="1"/>
</dbReference>
<evidence type="ECO:0000259" key="14">
    <source>
        <dbReference type="Pfam" id="PF00266"/>
    </source>
</evidence>
<keyword evidence="9 12" id="KW-0718">Serine biosynthesis</keyword>
<evidence type="ECO:0000313" key="16">
    <source>
        <dbReference type="Proteomes" id="UP000198233"/>
    </source>
</evidence>
<dbReference type="Proteomes" id="UP000198233">
    <property type="component" value="Chromosome"/>
</dbReference>
<dbReference type="PIRSF" id="PIRSF000525">
    <property type="entry name" value="SerC"/>
    <property type="match status" value="1"/>
</dbReference>
<dbReference type="NCBIfam" id="TIGR01364">
    <property type="entry name" value="serC_1"/>
    <property type="match status" value="1"/>
</dbReference>
<evidence type="ECO:0000256" key="4">
    <source>
        <dbReference type="ARBA" id="ARBA00022576"/>
    </source>
</evidence>
<keyword evidence="4 12" id="KW-0032">Aminotransferase</keyword>
<dbReference type="EC" id="2.6.1.52" evidence="12"/>
<comment type="subcellular location">
    <subcellularLocation>
        <location evidence="12">Cytoplasm</location>
    </subcellularLocation>
</comment>
<dbReference type="PANTHER" id="PTHR43247:SF1">
    <property type="entry name" value="PHOSPHOSERINE AMINOTRANSFERASE"/>
    <property type="match status" value="1"/>
</dbReference>
<evidence type="ECO:0000256" key="12">
    <source>
        <dbReference type="HAMAP-Rule" id="MF_00160"/>
    </source>
</evidence>
<dbReference type="RefSeq" id="WP_088904643.1">
    <property type="nucleotide sequence ID" value="NZ_CP022272.1"/>
</dbReference>
<dbReference type="GO" id="GO:0008615">
    <property type="term" value="P:pyridoxine biosynthetic process"/>
    <property type="evidence" value="ECO:0007669"/>
    <property type="project" value="UniProtKB-UniRule"/>
</dbReference>
<dbReference type="PROSITE" id="PS00595">
    <property type="entry name" value="AA_TRANSFER_CLASS_5"/>
    <property type="match status" value="1"/>
</dbReference>
<dbReference type="AlphaFoldDB" id="A0AAC9U1I0"/>
<dbReference type="GO" id="GO:0006564">
    <property type="term" value="P:L-serine biosynthetic process"/>
    <property type="evidence" value="ECO:0007669"/>
    <property type="project" value="UniProtKB-UniRule"/>
</dbReference>
<evidence type="ECO:0000256" key="6">
    <source>
        <dbReference type="ARBA" id="ARBA00022679"/>
    </source>
</evidence>
<proteinExistence type="inferred from homology"/>
<gene>
    <name evidence="12" type="primary">serC</name>
    <name evidence="15" type="ORF">CFF01_09585</name>
</gene>
<keyword evidence="5 12" id="KW-0028">Amino-acid biosynthesis</keyword>
<dbReference type="InterPro" id="IPR015421">
    <property type="entry name" value="PyrdxlP-dep_Trfase_major"/>
</dbReference>
<sequence length="364" mass="40578">MSATYNFCAGPAMLPQPVMQKAQKELLDWNGQGVSVMEISHRSKEFIALTEQAEADIRELMNIPSNYHVLFMHGGGRGQFAAVVNNFLGEAGRALYLVDGSWSSAAVDEARKLAGDEQIDTLNIVEKENDISRIVLPNLEEIEQDYRYLHYCPNETVDGIEIFDEINSPWPIVADMSSNIMSREIDVSRYGLIYAGAQKNIGPSGLSIVIVRDDLLAYPQLNQASIMDYRLAVKHDSMFNTPPTFAWYLAAEVFKWLKSQGGVSKMSEVNQLKAKTLYDFIDSCDLYENRVAEQNRSQMNVTFYLKDESLNEAFLAEAKAAGLVALKGHRSVGGMRASLYNAMPLTGVEALVSFMRSFAKQHSA</sequence>
<keyword evidence="8 12" id="KW-0664">Pyridoxine biosynthesis</keyword>
<evidence type="ECO:0000256" key="11">
    <source>
        <dbReference type="ARBA" id="ARBA00049007"/>
    </source>
</evidence>
<comment type="function">
    <text evidence="12">Catalyzes the reversible conversion of 3-phosphohydroxypyruvate to phosphoserine and of 3-hydroxy-2-oxo-4-phosphonooxybutanoate to phosphohydroxythreonine.</text>
</comment>
<reference evidence="15 16" key="1">
    <citation type="submission" date="2017-06" db="EMBL/GenBank/DDBJ databases">
        <title>Complete genome sequence of Shewanella marisflavi EP1 associated with anaerobic 2,4-dinitrotoluene reduction and salt tolerance.</title>
        <authorList>
            <person name="Huang J."/>
        </authorList>
    </citation>
    <scope>NUCLEOTIDE SEQUENCE [LARGE SCALE GENOMIC DNA]</scope>
    <source>
        <strain evidence="15 16">EP1</strain>
    </source>
</reference>
<evidence type="ECO:0000256" key="13">
    <source>
        <dbReference type="RuleBase" id="RU004505"/>
    </source>
</evidence>
<dbReference type="FunFam" id="3.40.640.10:FF:000010">
    <property type="entry name" value="Phosphoserine aminotransferase"/>
    <property type="match status" value="1"/>
</dbReference>
<comment type="subunit">
    <text evidence="12">Homodimer.</text>
</comment>
<feature type="binding site" evidence="12">
    <location>
        <position position="198"/>
    </location>
    <ligand>
        <name>pyridoxal 5'-phosphate</name>
        <dbReference type="ChEBI" id="CHEBI:597326"/>
    </ligand>
</feature>
<name>A0AAC9U1I0_9GAMM</name>
<dbReference type="InterPro" id="IPR015424">
    <property type="entry name" value="PyrdxlP-dep_Trfase"/>
</dbReference>
<dbReference type="HAMAP" id="MF_00160">
    <property type="entry name" value="SerC_aminotrans_5"/>
    <property type="match status" value="1"/>
</dbReference>
<evidence type="ECO:0000256" key="5">
    <source>
        <dbReference type="ARBA" id="ARBA00022605"/>
    </source>
</evidence>
<feature type="binding site" evidence="12">
    <location>
        <begin position="76"/>
        <end position="77"/>
    </location>
    <ligand>
        <name>pyridoxal 5'-phosphate</name>
        <dbReference type="ChEBI" id="CHEBI:597326"/>
    </ligand>
</feature>
<feature type="binding site" evidence="12">
    <location>
        <position position="102"/>
    </location>
    <ligand>
        <name>pyridoxal 5'-phosphate</name>
        <dbReference type="ChEBI" id="CHEBI:597326"/>
    </ligand>
</feature>
<evidence type="ECO:0000256" key="7">
    <source>
        <dbReference type="ARBA" id="ARBA00022898"/>
    </source>
</evidence>
<dbReference type="InterPro" id="IPR000192">
    <property type="entry name" value="Aminotrans_V_dom"/>
</dbReference>
<dbReference type="Gene3D" id="3.40.640.10">
    <property type="entry name" value="Type I PLP-dependent aspartate aminotransferase-like (Major domain)"/>
    <property type="match status" value="1"/>
</dbReference>
<dbReference type="SUPFAM" id="SSF53383">
    <property type="entry name" value="PLP-dependent transferases"/>
    <property type="match status" value="1"/>
</dbReference>
<comment type="similarity">
    <text evidence="3 12">Belongs to the class-V pyridoxal-phosphate-dependent aminotransferase family. SerC subfamily.</text>
</comment>
<dbReference type="Pfam" id="PF00266">
    <property type="entry name" value="Aminotran_5"/>
    <property type="match status" value="1"/>
</dbReference>
<comment type="catalytic activity">
    <reaction evidence="10 12">
        <text>4-(phosphooxy)-L-threonine + 2-oxoglutarate = (R)-3-hydroxy-2-oxo-4-phosphooxybutanoate + L-glutamate</text>
        <dbReference type="Rhea" id="RHEA:16573"/>
        <dbReference type="ChEBI" id="CHEBI:16810"/>
        <dbReference type="ChEBI" id="CHEBI:29985"/>
        <dbReference type="ChEBI" id="CHEBI:58452"/>
        <dbReference type="ChEBI" id="CHEBI:58538"/>
        <dbReference type="EC" id="2.6.1.52"/>
    </reaction>
</comment>
<comment type="caution">
    <text evidence="12">Lacks conserved residue(s) required for the propagation of feature annotation.</text>
</comment>
<feature type="binding site" evidence="12">
    <location>
        <position position="42"/>
    </location>
    <ligand>
        <name>L-glutamate</name>
        <dbReference type="ChEBI" id="CHEBI:29985"/>
    </ligand>
</feature>
<keyword evidence="12" id="KW-0963">Cytoplasm</keyword>
<protein>
    <recommendedName>
        <fullName evidence="12">Phosphoserine aminotransferase</fullName>
        <ecNumber evidence="12">2.6.1.52</ecNumber>
    </recommendedName>
    <alternativeName>
        <fullName evidence="12">Phosphohydroxythreonine aminotransferase</fullName>
        <shortName evidence="12">PSAT</shortName>
    </alternativeName>
</protein>
<keyword evidence="6 12" id="KW-0808">Transferase</keyword>
<dbReference type="InterPro" id="IPR022278">
    <property type="entry name" value="Pser_aminoTfrase"/>
</dbReference>
<comment type="pathway">
    <text evidence="2 12 13">Amino-acid biosynthesis; L-serine biosynthesis; L-serine from 3-phospho-D-glycerate: step 2/3.</text>
</comment>
<evidence type="ECO:0000256" key="9">
    <source>
        <dbReference type="ARBA" id="ARBA00023299"/>
    </source>
</evidence>
<dbReference type="InterPro" id="IPR015422">
    <property type="entry name" value="PyrdxlP-dep_Trfase_small"/>
</dbReference>
<dbReference type="PANTHER" id="PTHR43247">
    <property type="entry name" value="PHOSPHOSERINE AMINOTRANSFERASE"/>
    <property type="match status" value="1"/>
</dbReference>
<dbReference type="GO" id="GO:0004648">
    <property type="term" value="F:O-phospho-L-serine:2-oxoglutarate aminotransferase activity"/>
    <property type="evidence" value="ECO:0007669"/>
    <property type="project" value="UniProtKB-UniRule"/>
</dbReference>
<organism evidence="15 16">
    <name type="scientific">Shewanella marisflavi</name>
    <dbReference type="NCBI Taxonomy" id="260364"/>
    <lineage>
        <taxon>Bacteria</taxon>
        <taxon>Pseudomonadati</taxon>
        <taxon>Pseudomonadota</taxon>
        <taxon>Gammaproteobacteria</taxon>
        <taxon>Alteromonadales</taxon>
        <taxon>Shewanellaceae</taxon>
        <taxon>Shewanella</taxon>
    </lineage>
</organism>
<evidence type="ECO:0000256" key="1">
    <source>
        <dbReference type="ARBA" id="ARBA00004915"/>
    </source>
</evidence>
<dbReference type="GO" id="GO:0005737">
    <property type="term" value="C:cytoplasm"/>
    <property type="evidence" value="ECO:0007669"/>
    <property type="project" value="UniProtKB-SubCell"/>
</dbReference>
<evidence type="ECO:0000256" key="2">
    <source>
        <dbReference type="ARBA" id="ARBA00005099"/>
    </source>
</evidence>
<dbReference type="EMBL" id="CP022272">
    <property type="protein sequence ID" value="ASJ96811.1"/>
    <property type="molecule type" value="Genomic_DNA"/>
</dbReference>
<feature type="binding site" evidence="12">
    <location>
        <position position="156"/>
    </location>
    <ligand>
        <name>pyridoxal 5'-phosphate</name>
        <dbReference type="ChEBI" id="CHEBI:597326"/>
    </ligand>
</feature>
<feature type="modified residue" description="N6-(pyridoxal phosphate)lysine" evidence="12">
    <location>
        <position position="199"/>
    </location>
</feature>
<evidence type="ECO:0000313" key="15">
    <source>
        <dbReference type="EMBL" id="ASJ96811.1"/>
    </source>
</evidence>